<evidence type="ECO:0000313" key="1">
    <source>
        <dbReference type="EMBL" id="KAJ8347416.1"/>
    </source>
</evidence>
<dbReference type="EMBL" id="JAINUG010002742">
    <property type="protein sequence ID" value="KAJ8347416.1"/>
    <property type="molecule type" value="Genomic_DNA"/>
</dbReference>
<name>A0AAD7QZZ6_9TELE</name>
<proteinExistence type="predicted"/>
<accession>A0AAD7QZZ6</accession>
<keyword evidence="2" id="KW-1185">Reference proteome</keyword>
<dbReference type="Proteomes" id="UP001221898">
    <property type="component" value="Unassembled WGS sequence"/>
</dbReference>
<protein>
    <submittedName>
        <fullName evidence="1">Uncharacterized protein</fullName>
    </submittedName>
</protein>
<dbReference type="AlphaFoldDB" id="A0AAD7QZZ6"/>
<comment type="caution">
    <text evidence="1">The sequence shown here is derived from an EMBL/GenBank/DDBJ whole genome shotgun (WGS) entry which is preliminary data.</text>
</comment>
<reference evidence="1" key="1">
    <citation type="journal article" date="2023" name="Science">
        <title>Genome structures resolve the early diversification of teleost fishes.</title>
        <authorList>
            <person name="Parey E."/>
            <person name="Louis A."/>
            <person name="Montfort J."/>
            <person name="Bouchez O."/>
            <person name="Roques C."/>
            <person name="Iampietro C."/>
            <person name="Lluch J."/>
            <person name="Castinel A."/>
            <person name="Donnadieu C."/>
            <person name="Desvignes T."/>
            <person name="Floi Bucao C."/>
            <person name="Jouanno E."/>
            <person name="Wen M."/>
            <person name="Mejri S."/>
            <person name="Dirks R."/>
            <person name="Jansen H."/>
            <person name="Henkel C."/>
            <person name="Chen W.J."/>
            <person name="Zahm M."/>
            <person name="Cabau C."/>
            <person name="Klopp C."/>
            <person name="Thompson A.W."/>
            <person name="Robinson-Rechavi M."/>
            <person name="Braasch I."/>
            <person name="Lecointre G."/>
            <person name="Bobe J."/>
            <person name="Postlethwait J.H."/>
            <person name="Berthelot C."/>
            <person name="Roest Crollius H."/>
            <person name="Guiguen Y."/>
        </authorList>
    </citation>
    <scope>NUCLEOTIDE SEQUENCE</scope>
    <source>
        <strain evidence="1">NC1722</strain>
    </source>
</reference>
<sequence length="101" mass="10543">MGLTGSGDGPKADLGASSAELVYGQPLHAPGSFYLAVRCLGQPRASSVLRDGLKSFAPVPTTHHGLPGPTLIQVWAEARLCLCAKISIVALCSLSTRDHFE</sequence>
<evidence type="ECO:0000313" key="2">
    <source>
        <dbReference type="Proteomes" id="UP001221898"/>
    </source>
</evidence>
<organism evidence="1 2">
    <name type="scientific">Aldrovandia affinis</name>
    <dbReference type="NCBI Taxonomy" id="143900"/>
    <lineage>
        <taxon>Eukaryota</taxon>
        <taxon>Metazoa</taxon>
        <taxon>Chordata</taxon>
        <taxon>Craniata</taxon>
        <taxon>Vertebrata</taxon>
        <taxon>Euteleostomi</taxon>
        <taxon>Actinopterygii</taxon>
        <taxon>Neopterygii</taxon>
        <taxon>Teleostei</taxon>
        <taxon>Notacanthiformes</taxon>
        <taxon>Halosauridae</taxon>
        <taxon>Aldrovandia</taxon>
    </lineage>
</organism>
<gene>
    <name evidence="1" type="ORF">AAFF_G00206830</name>
</gene>